<proteinExistence type="predicted"/>
<organism evidence="1 2">
    <name type="scientific">Aureobasidium vineae</name>
    <dbReference type="NCBI Taxonomy" id="2773715"/>
    <lineage>
        <taxon>Eukaryota</taxon>
        <taxon>Fungi</taxon>
        <taxon>Dikarya</taxon>
        <taxon>Ascomycota</taxon>
        <taxon>Pezizomycotina</taxon>
        <taxon>Dothideomycetes</taxon>
        <taxon>Dothideomycetidae</taxon>
        <taxon>Dothideales</taxon>
        <taxon>Saccotheciaceae</taxon>
        <taxon>Aureobasidium</taxon>
    </lineage>
</organism>
<name>A0A9N8PAC0_9PEZI</name>
<dbReference type="EMBL" id="CAIJEN010000005">
    <property type="protein sequence ID" value="CAD0087577.1"/>
    <property type="molecule type" value="Genomic_DNA"/>
</dbReference>
<evidence type="ECO:0000313" key="2">
    <source>
        <dbReference type="Proteomes" id="UP000716446"/>
    </source>
</evidence>
<dbReference type="AlphaFoldDB" id="A0A9N8PAC0"/>
<protein>
    <submittedName>
        <fullName evidence="1">Uncharacterized protein</fullName>
    </submittedName>
</protein>
<accession>A0A9N8PAC0</accession>
<gene>
    <name evidence="1" type="ORF">AWRI4619_LOCUS4695</name>
</gene>
<evidence type="ECO:0000313" key="1">
    <source>
        <dbReference type="EMBL" id="CAD0087577.1"/>
    </source>
</evidence>
<keyword evidence="2" id="KW-1185">Reference proteome</keyword>
<reference evidence="1" key="1">
    <citation type="submission" date="2020-06" db="EMBL/GenBank/DDBJ databases">
        <authorList>
            <person name="Onetto C."/>
        </authorList>
    </citation>
    <scope>NUCLEOTIDE SEQUENCE</scope>
</reference>
<sequence length="119" mass="13788">MLGAEVQYEGPSRLSHTLEDSKAVLEIEPYAVREWLLDAHDLLYTMSQPPRMHYLLHSNFDFGEKIAKKEMHPHLKNKRDLWKGPGGTSPERWKCWKERLQDHQGHADLDVGTKKVAGE</sequence>
<dbReference type="Proteomes" id="UP000716446">
    <property type="component" value="Unassembled WGS sequence"/>
</dbReference>
<comment type="caution">
    <text evidence="1">The sequence shown here is derived from an EMBL/GenBank/DDBJ whole genome shotgun (WGS) entry which is preliminary data.</text>
</comment>